<evidence type="ECO:0000256" key="4">
    <source>
        <dbReference type="PROSITE-ProRule" id="PRU00335"/>
    </source>
</evidence>
<protein>
    <submittedName>
        <fullName evidence="6">TetR/AcrR family transcriptional regulator</fullName>
    </submittedName>
</protein>
<evidence type="ECO:0000313" key="6">
    <source>
        <dbReference type="EMBL" id="MBU2668982.1"/>
    </source>
</evidence>
<dbReference type="Pfam" id="PF16925">
    <property type="entry name" value="TetR_C_13"/>
    <property type="match status" value="1"/>
</dbReference>
<keyword evidence="7" id="KW-1185">Reference proteome</keyword>
<sequence length="212" mass="23359">MTPYDGRLARGERTRTAVLDRALELTTAAGLDGLSLSQVADSLGVSKSGLFAHWRSKEALQLAVIEHAREQWTDRVIRPALPEPRGVRRLWAVHNRRLDFYEAAVLPGRCFFANAHFEFNARPGPVHDRLAAELREWMGFLTGLAADAVAAGELRPGTDPGDLAYQAESLGVCAVMQASVLGPDVTFRHARRAMFEHLRAVVTDPTILPEPK</sequence>
<organism evidence="6 7">
    <name type="scientific">Paractinoplanes bogorensis</name>
    <dbReference type="NCBI Taxonomy" id="1610840"/>
    <lineage>
        <taxon>Bacteria</taxon>
        <taxon>Bacillati</taxon>
        <taxon>Actinomycetota</taxon>
        <taxon>Actinomycetes</taxon>
        <taxon>Micromonosporales</taxon>
        <taxon>Micromonosporaceae</taxon>
        <taxon>Paractinoplanes</taxon>
    </lineage>
</organism>
<dbReference type="Gene3D" id="1.10.10.60">
    <property type="entry name" value="Homeodomain-like"/>
    <property type="match status" value="1"/>
</dbReference>
<dbReference type="SUPFAM" id="SSF48498">
    <property type="entry name" value="Tetracyclin repressor-like, C-terminal domain"/>
    <property type="match status" value="1"/>
</dbReference>
<comment type="caution">
    <text evidence="6">The sequence shown here is derived from an EMBL/GenBank/DDBJ whole genome shotgun (WGS) entry which is preliminary data.</text>
</comment>
<dbReference type="RefSeq" id="WP_215793223.1">
    <property type="nucleotide sequence ID" value="NZ_JAHKKG010000013.1"/>
</dbReference>
<dbReference type="InterPro" id="IPR011075">
    <property type="entry name" value="TetR_C"/>
</dbReference>
<evidence type="ECO:0000259" key="5">
    <source>
        <dbReference type="PROSITE" id="PS50977"/>
    </source>
</evidence>
<dbReference type="PANTHER" id="PTHR47506:SF6">
    <property type="entry name" value="HTH-TYPE TRANSCRIPTIONAL REPRESSOR NEMR"/>
    <property type="match status" value="1"/>
</dbReference>
<feature type="domain" description="HTH tetR-type" evidence="5">
    <location>
        <begin position="12"/>
        <end position="72"/>
    </location>
</feature>
<evidence type="ECO:0000313" key="7">
    <source>
        <dbReference type="Proteomes" id="UP001519654"/>
    </source>
</evidence>
<proteinExistence type="predicted"/>
<dbReference type="InterPro" id="IPR009057">
    <property type="entry name" value="Homeodomain-like_sf"/>
</dbReference>
<dbReference type="PRINTS" id="PR00455">
    <property type="entry name" value="HTHTETR"/>
</dbReference>
<evidence type="ECO:0000256" key="1">
    <source>
        <dbReference type="ARBA" id="ARBA00023015"/>
    </source>
</evidence>
<dbReference type="SUPFAM" id="SSF46689">
    <property type="entry name" value="Homeodomain-like"/>
    <property type="match status" value="1"/>
</dbReference>
<evidence type="ECO:0000256" key="3">
    <source>
        <dbReference type="ARBA" id="ARBA00023163"/>
    </source>
</evidence>
<gene>
    <name evidence="6" type="ORF">KOI35_36270</name>
</gene>
<dbReference type="EMBL" id="JAHKKG010000013">
    <property type="protein sequence ID" value="MBU2668982.1"/>
    <property type="molecule type" value="Genomic_DNA"/>
</dbReference>
<feature type="DNA-binding region" description="H-T-H motif" evidence="4">
    <location>
        <begin position="35"/>
        <end position="54"/>
    </location>
</feature>
<dbReference type="Pfam" id="PF00440">
    <property type="entry name" value="TetR_N"/>
    <property type="match status" value="1"/>
</dbReference>
<dbReference type="Proteomes" id="UP001519654">
    <property type="component" value="Unassembled WGS sequence"/>
</dbReference>
<reference evidence="6 7" key="1">
    <citation type="submission" date="2021-06" db="EMBL/GenBank/DDBJ databases">
        <title>Actinoplanes lichenicola sp. nov., and Actinoplanes ovalisporus sp. nov., isolated from lichen in Thailand.</title>
        <authorList>
            <person name="Saeng-In P."/>
            <person name="Kanchanasin P."/>
            <person name="Yuki M."/>
            <person name="Kudo T."/>
            <person name="Ohkuma M."/>
            <person name="Phongsopitanun W."/>
            <person name="Tanasupawat S."/>
        </authorList>
    </citation>
    <scope>NUCLEOTIDE SEQUENCE [LARGE SCALE GENOMIC DNA]</scope>
    <source>
        <strain evidence="6 7">NBRC 110975</strain>
    </source>
</reference>
<evidence type="ECO:0000256" key="2">
    <source>
        <dbReference type="ARBA" id="ARBA00023125"/>
    </source>
</evidence>
<dbReference type="PANTHER" id="PTHR47506">
    <property type="entry name" value="TRANSCRIPTIONAL REGULATORY PROTEIN"/>
    <property type="match status" value="1"/>
</dbReference>
<keyword evidence="3" id="KW-0804">Transcription</keyword>
<dbReference type="Gene3D" id="1.10.357.10">
    <property type="entry name" value="Tetracycline Repressor, domain 2"/>
    <property type="match status" value="1"/>
</dbReference>
<dbReference type="PROSITE" id="PS50977">
    <property type="entry name" value="HTH_TETR_2"/>
    <property type="match status" value="1"/>
</dbReference>
<dbReference type="InterPro" id="IPR036271">
    <property type="entry name" value="Tet_transcr_reg_TetR-rel_C_sf"/>
</dbReference>
<keyword evidence="1" id="KW-0805">Transcription regulation</keyword>
<keyword evidence="2 4" id="KW-0238">DNA-binding</keyword>
<dbReference type="InterPro" id="IPR001647">
    <property type="entry name" value="HTH_TetR"/>
</dbReference>
<accession>A0ABS5YZY6</accession>
<name>A0ABS5YZY6_9ACTN</name>